<gene>
    <name evidence="5" type="ORF">ERL59_00320</name>
</gene>
<proteinExistence type="inferred from homology"/>
<evidence type="ECO:0000256" key="2">
    <source>
        <dbReference type="RuleBase" id="RU004447"/>
    </source>
</evidence>
<dbReference type="PANTHER" id="PTHR11851:SF49">
    <property type="entry name" value="MITOCHONDRIAL-PROCESSING PEPTIDASE SUBUNIT ALPHA"/>
    <property type="match status" value="1"/>
</dbReference>
<dbReference type="PROSITE" id="PS00143">
    <property type="entry name" value="INSULINASE"/>
    <property type="match status" value="1"/>
</dbReference>
<organism evidence="5 6">
    <name type="scientific">Chengkuizengella marina</name>
    <dbReference type="NCBI Taxonomy" id="2507566"/>
    <lineage>
        <taxon>Bacteria</taxon>
        <taxon>Bacillati</taxon>
        <taxon>Bacillota</taxon>
        <taxon>Bacilli</taxon>
        <taxon>Bacillales</taxon>
        <taxon>Paenibacillaceae</taxon>
        <taxon>Chengkuizengella</taxon>
    </lineage>
</organism>
<dbReference type="Pfam" id="PF05193">
    <property type="entry name" value="Peptidase_M16_C"/>
    <property type="match status" value="1"/>
</dbReference>
<feature type="domain" description="Peptidase M16 C-terminal" evidence="4">
    <location>
        <begin position="167"/>
        <end position="337"/>
    </location>
</feature>
<dbReference type="InterPro" id="IPR001431">
    <property type="entry name" value="Pept_M16_Zn_BS"/>
</dbReference>
<dbReference type="FunFam" id="3.30.830.10:FF:000008">
    <property type="entry name" value="Mitochondrial-processing peptidase subunit beta"/>
    <property type="match status" value="1"/>
</dbReference>
<dbReference type="OrthoDB" id="9811314at2"/>
<dbReference type="SUPFAM" id="SSF63411">
    <property type="entry name" value="LuxS/MPP-like metallohydrolase"/>
    <property type="match status" value="2"/>
</dbReference>
<feature type="domain" description="Peptidase M16 N-terminal" evidence="3">
    <location>
        <begin position="11"/>
        <end position="158"/>
    </location>
</feature>
<dbReference type="InterPro" id="IPR011249">
    <property type="entry name" value="Metalloenz_LuxS/M16"/>
</dbReference>
<dbReference type="GO" id="GO:0006508">
    <property type="term" value="P:proteolysis"/>
    <property type="evidence" value="ECO:0007669"/>
    <property type="project" value="InterPro"/>
</dbReference>
<dbReference type="InterPro" id="IPR050361">
    <property type="entry name" value="MPP/UQCRC_Complex"/>
</dbReference>
<evidence type="ECO:0000259" key="4">
    <source>
        <dbReference type="Pfam" id="PF05193"/>
    </source>
</evidence>
<dbReference type="Proteomes" id="UP000448943">
    <property type="component" value="Unassembled WGS sequence"/>
</dbReference>
<reference evidence="5 6" key="1">
    <citation type="submission" date="2019-01" db="EMBL/GenBank/DDBJ databases">
        <title>Chengkuizengella sp. nov., isolated from deep-sea sediment of East Pacific Ocean.</title>
        <authorList>
            <person name="Yang J."/>
            <person name="Lai Q."/>
            <person name="Shao Z."/>
        </authorList>
    </citation>
    <scope>NUCLEOTIDE SEQUENCE [LARGE SCALE GENOMIC DNA]</scope>
    <source>
        <strain evidence="5 6">YPA3-1-1</strain>
    </source>
</reference>
<protein>
    <submittedName>
        <fullName evidence="5">Insulinase family protein</fullName>
    </submittedName>
</protein>
<dbReference type="InterPro" id="IPR007863">
    <property type="entry name" value="Peptidase_M16_C"/>
</dbReference>
<dbReference type="GO" id="GO:0046872">
    <property type="term" value="F:metal ion binding"/>
    <property type="evidence" value="ECO:0007669"/>
    <property type="project" value="InterPro"/>
</dbReference>
<dbReference type="PANTHER" id="PTHR11851">
    <property type="entry name" value="METALLOPROTEASE"/>
    <property type="match status" value="1"/>
</dbReference>
<sequence>MKKHHLKNGLRVITEKIPACRSVSFGIWVKTGSRNEGFENNGISHFIEHMLFKGTDQYSAAEIADTFDSIGGNVNAFTSKEYTCYYTKVLDEHLDIALEVLSSMFLNSTMDPNDLIKEKNVIYEEISMYDDTPDELVHDLVTTAAYKNHPLAYPILGTNSILENLHSEDLIQYMKSHYHINNTVISVAGNIDDLILEKIEKYFGEFSGQGQSLSPTPPSFEADQLFHYKDTEQNHICLTLPGCSLKDHQLFTMTLLNNYIGGGMSSRLFQEIRENRGLAYSVYSYHSAFEDSGLFTIYMGSAPKQTNSVLDVTMKTLESILLKGMSTEQLKKSKEQLKGSLILSLESTSSRMNRLGKNELMMGKHLSLDEIINKIESVTTDDVNSLLSKMFSTPFAVAMVGQKEDVFKQFRRDRLVI</sequence>
<comment type="caution">
    <text evidence="5">The sequence shown here is derived from an EMBL/GenBank/DDBJ whole genome shotgun (WGS) entry which is preliminary data.</text>
</comment>
<dbReference type="InterPro" id="IPR011765">
    <property type="entry name" value="Pept_M16_N"/>
</dbReference>
<dbReference type="AlphaFoldDB" id="A0A6N9PX66"/>
<dbReference type="RefSeq" id="WP_160643318.1">
    <property type="nucleotide sequence ID" value="NZ_SIJB01000001.1"/>
</dbReference>
<keyword evidence="6" id="KW-1185">Reference proteome</keyword>
<dbReference type="Gene3D" id="3.30.830.10">
    <property type="entry name" value="Metalloenzyme, LuxS/M16 peptidase-like"/>
    <property type="match status" value="2"/>
</dbReference>
<accession>A0A6N9PX66</accession>
<evidence type="ECO:0000313" key="5">
    <source>
        <dbReference type="EMBL" id="NBI27412.1"/>
    </source>
</evidence>
<evidence type="ECO:0000256" key="1">
    <source>
        <dbReference type="ARBA" id="ARBA00007261"/>
    </source>
</evidence>
<dbReference type="Pfam" id="PF00675">
    <property type="entry name" value="Peptidase_M16"/>
    <property type="match status" value="1"/>
</dbReference>
<dbReference type="EMBL" id="SIJB01000001">
    <property type="protein sequence ID" value="NBI27412.1"/>
    <property type="molecule type" value="Genomic_DNA"/>
</dbReference>
<evidence type="ECO:0000313" key="6">
    <source>
        <dbReference type="Proteomes" id="UP000448943"/>
    </source>
</evidence>
<evidence type="ECO:0000259" key="3">
    <source>
        <dbReference type="Pfam" id="PF00675"/>
    </source>
</evidence>
<name>A0A6N9PX66_9BACL</name>
<comment type="similarity">
    <text evidence="1 2">Belongs to the peptidase M16 family.</text>
</comment>
<dbReference type="GO" id="GO:0004222">
    <property type="term" value="F:metalloendopeptidase activity"/>
    <property type="evidence" value="ECO:0007669"/>
    <property type="project" value="InterPro"/>
</dbReference>